<evidence type="ECO:0000256" key="1">
    <source>
        <dbReference type="ARBA" id="ARBA00023172"/>
    </source>
</evidence>
<dbReference type="SUPFAM" id="SSF56349">
    <property type="entry name" value="DNA breaking-rejoining enzymes"/>
    <property type="match status" value="1"/>
</dbReference>
<reference evidence="3" key="2">
    <citation type="submission" date="2021-04" db="EMBL/GenBank/DDBJ databases">
        <authorList>
            <person name="Gilroy R."/>
        </authorList>
    </citation>
    <scope>NUCLEOTIDE SEQUENCE</scope>
    <source>
        <strain evidence="3">CHK180-15479</strain>
    </source>
</reference>
<dbReference type="InterPro" id="IPR013762">
    <property type="entry name" value="Integrase-like_cat_sf"/>
</dbReference>
<dbReference type="AlphaFoldDB" id="A0A9D2MYT9"/>
<evidence type="ECO:0000313" key="3">
    <source>
        <dbReference type="EMBL" id="HJC05445.1"/>
    </source>
</evidence>
<name>A0A9D2MYT9_9FIRM</name>
<dbReference type="GO" id="GO:0006310">
    <property type="term" value="P:DNA recombination"/>
    <property type="evidence" value="ECO:0007669"/>
    <property type="project" value="UniProtKB-KW"/>
</dbReference>
<organism evidence="3 4">
    <name type="scientific">Candidatus Enterocloster excrementipullorum</name>
    <dbReference type="NCBI Taxonomy" id="2838559"/>
    <lineage>
        <taxon>Bacteria</taxon>
        <taxon>Bacillati</taxon>
        <taxon>Bacillota</taxon>
        <taxon>Clostridia</taxon>
        <taxon>Lachnospirales</taxon>
        <taxon>Lachnospiraceae</taxon>
        <taxon>Enterocloster</taxon>
    </lineage>
</organism>
<dbReference type="Gene3D" id="1.10.443.10">
    <property type="entry name" value="Intergrase catalytic core"/>
    <property type="match status" value="1"/>
</dbReference>
<sequence length="173" mass="20080">MEYKEYLGKSYKVSSANSMIIALNAYLRFIGRPECCVRTFRMQKQIFRDADREITRDEYKRLVQEARNMGNDRLSHILQTVSSTGIRISELPFITVEALKRSMVTIQCKGKVRVIVLPRSLTILLGDYCRRMNIRRGSVFITKNGRPVDRRNIWREMKQLELGMVILQAGGTS</sequence>
<dbReference type="Proteomes" id="UP000823910">
    <property type="component" value="Unassembled WGS sequence"/>
</dbReference>
<reference evidence="3" key="1">
    <citation type="journal article" date="2021" name="PeerJ">
        <title>Extensive microbial diversity within the chicken gut microbiome revealed by metagenomics and culture.</title>
        <authorList>
            <person name="Gilroy R."/>
            <person name="Ravi A."/>
            <person name="Getino M."/>
            <person name="Pursley I."/>
            <person name="Horton D.L."/>
            <person name="Alikhan N.F."/>
            <person name="Baker D."/>
            <person name="Gharbi K."/>
            <person name="Hall N."/>
            <person name="Watson M."/>
            <person name="Adriaenssens E.M."/>
            <person name="Foster-Nyarko E."/>
            <person name="Jarju S."/>
            <person name="Secka A."/>
            <person name="Antonio M."/>
            <person name="Oren A."/>
            <person name="Chaudhuri R.R."/>
            <person name="La Ragione R."/>
            <person name="Hildebrand F."/>
            <person name="Pallen M.J."/>
        </authorList>
    </citation>
    <scope>NUCLEOTIDE SEQUENCE</scope>
    <source>
        <strain evidence="3">CHK180-15479</strain>
    </source>
</reference>
<accession>A0A9D2MYT9</accession>
<feature type="domain" description="Tyr recombinase" evidence="2">
    <location>
        <begin position="49"/>
        <end position="173"/>
    </location>
</feature>
<evidence type="ECO:0000313" key="4">
    <source>
        <dbReference type="Proteomes" id="UP000823910"/>
    </source>
</evidence>
<dbReference type="EMBL" id="DWWT01000019">
    <property type="protein sequence ID" value="HJC05445.1"/>
    <property type="molecule type" value="Genomic_DNA"/>
</dbReference>
<gene>
    <name evidence="3" type="ORF">H9704_04740</name>
</gene>
<dbReference type="GO" id="GO:0015074">
    <property type="term" value="P:DNA integration"/>
    <property type="evidence" value="ECO:0007669"/>
    <property type="project" value="InterPro"/>
</dbReference>
<dbReference type="InterPro" id="IPR002104">
    <property type="entry name" value="Integrase_catalytic"/>
</dbReference>
<dbReference type="Pfam" id="PF00589">
    <property type="entry name" value="Phage_integrase"/>
    <property type="match status" value="1"/>
</dbReference>
<proteinExistence type="predicted"/>
<evidence type="ECO:0000259" key="2">
    <source>
        <dbReference type="PROSITE" id="PS51898"/>
    </source>
</evidence>
<comment type="caution">
    <text evidence="3">The sequence shown here is derived from an EMBL/GenBank/DDBJ whole genome shotgun (WGS) entry which is preliminary data.</text>
</comment>
<keyword evidence="1" id="KW-0233">DNA recombination</keyword>
<protein>
    <submittedName>
        <fullName evidence="3">Tyrosine-type recombinase/integrase</fullName>
    </submittedName>
</protein>
<dbReference type="InterPro" id="IPR011010">
    <property type="entry name" value="DNA_brk_join_enz"/>
</dbReference>
<dbReference type="GO" id="GO:0003677">
    <property type="term" value="F:DNA binding"/>
    <property type="evidence" value="ECO:0007669"/>
    <property type="project" value="InterPro"/>
</dbReference>
<dbReference type="PROSITE" id="PS51898">
    <property type="entry name" value="TYR_RECOMBINASE"/>
    <property type="match status" value="1"/>
</dbReference>